<protein>
    <submittedName>
        <fullName evidence="9">Putative nitrate transporter NarT</fullName>
    </submittedName>
</protein>
<dbReference type="PANTHER" id="PTHR23515">
    <property type="entry name" value="HIGH-AFFINITY NITRATE TRANSPORTER 2.3"/>
    <property type="match status" value="1"/>
</dbReference>
<dbReference type="InterPro" id="IPR044772">
    <property type="entry name" value="NO3_transporter"/>
</dbReference>
<evidence type="ECO:0000256" key="4">
    <source>
        <dbReference type="ARBA" id="ARBA00022989"/>
    </source>
</evidence>
<keyword evidence="6 7" id="KW-0472">Membrane</keyword>
<comment type="similarity">
    <text evidence="2">Belongs to the major facilitator superfamily. Nitrate/nitrite porter (TC 2.A.1.8) family.</text>
</comment>
<gene>
    <name evidence="9" type="primary">narT</name>
    <name evidence="9" type="ORF">ALP8811_02182</name>
</gene>
<keyword evidence="5" id="KW-0534">Nitrate assimilation</keyword>
<dbReference type="InterPro" id="IPR036259">
    <property type="entry name" value="MFS_trans_sf"/>
</dbReference>
<organism evidence="9 10">
    <name type="scientific">Aliiroseovarius pelagivivens</name>
    <dbReference type="NCBI Taxonomy" id="1639690"/>
    <lineage>
        <taxon>Bacteria</taxon>
        <taxon>Pseudomonadati</taxon>
        <taxon>Pseudomonadota</taxon>
        <taxon>Alphaproteobacteria</taxon>
        <taxon>Rhodobacterales</taxon>
        <taxon>Paracoccaceae</taxon>
        <taxon>Aliiroseovarius</taxon>
    </lineage>
</organism>
<feature type="transmembrane region" description="Helical" evidence="7">
    <location>
        <begin position="398"/>
        <end position="419"/>
    </location>
</feature>
<dbReference type="OrthoDB" id="9771451at2"/>
<feature type="transmembrane region" description="Helical" evidence="7">
    <location>
        <begin position="337"/>
        <end position="357"/>
    </location>
</feature>
<evidence type="ECO:0000256" key="6">
    <source>
        <dbReference type="ARBA" id="ARBA00023136"/>
    </source>
</evidence>
<feature type="transmembrane region" description="Helical" evidence="7">
    <location>
        <begin position="242"/>
        <end position="268"/>
    </location>
</feature>
<feature type="domain" description="Major facilitator superfamily (MFS) profile" evidence="8">
    <location>
        <begin position="24"/>
        <end position="424"/>
    </location>
</feature>
<evidence type="ECO:0000259" key="8">
    <source>
        <dbReference type="PROSITE" id="PS50850"/>
    </source>
</evidence>
<dbReference type="Proteomes" id="UP000244911">
    <property type="component" value="Unassembled WGS sequence"/>
</dbReference>
<feature type="transmembrane region" description="Helical" evidence="7">
    <location>
        <begin position="314"/>
        <end position="331"/>
    </location>
</feature>
<dbReference type="PROSITE" id="PS51257">
    <property type="entry name" value="PROKAR_LIPOPROTEIN"/>
    <property type="match status" value="1"/>
</dbReference>
<proteinExistence type="inferred from homology"/>
<dbReference type="CDD" id="cd17341">
    <property type="entry name" value="MFS_NRT2_like"/>
    <property type="match status" value="1"/>
</dbReference>
<accession>A0A2R8AMS1</accession>
<dbReference type="RefSeq" id="WP_108857113.1">
    <property type="nucleotide sequence ID" value="NZ_OMOI01000001.1"/>
</dbReference>
<dbReference type="GO" id="GO:0016020">
    <property type="term" value="C:membrane"/>
    <property type="evidence" value="ECO:0007669"/>
    <property type="project" value="UniProtKB-SubCell"/>
</dbReference>
<evidence type="ECO:0000313" key="9">
    <source>
        <dbReference type="EMBL" id="SPF77159.1"/>
    </source>
</evidence>
<evidence type="ECO:0000256" key="1">
    <source>
        <dbReference type="ARBA" id="ARBA00004141"/>
    </source>
</evidence>
<keyword evidence="3 7" id="KW-0812">Transmembrane</keyword>
<feature type="transmembrane region" description="Helical" evidence="7">
    <location>
        <begin position="274"/>
        <end position="293"/>
    </location>
</feature>
<feature type="transmembrane region" description="Helical" evidence="7">
    <location>
        <begin position="154"/>
        <end position="178"/>
    </location>
</feature>
<feature type="transmembrane region" description="Helical" evidence="7">
    <location>
        <begin position="89"/>
        <end position="108"/>
    </location>
</feature>
<dbReference type="GO" id="GO:0042128">
    <property type="term" value="P:nitrate assimilation"/>
    <property type="evidence" value="ECO:0007669"/>
    <property type="project" value="UniProtKB-KW"/>
</dbReference>
<dbReference type="AlphaFoldDB" id="A0A2R8AMS1"/>
<evidence type="ECO:0000256" key="7">
    <source>
        <dbReference type="SAM" id="Phobius"/>
    </source>
</evidence>
<feature type="transmembrane region" description="Helical" evidence="7">
    <location>
        <begin position="60"/>
        <end position="82"/>
    </location>
</feature>
<evidence type="ECO:0000256" key="2">
    <source>
        <dbReference type="ARBA" id="ARBA00008432"/>
    </source>
</evidence>
<evidence type="ECO:0000313" key="10">
    <source>
        <dbReference type="Proteomes" id="UP000244911"/>
    </source>
</evidence>
<dbReference type="GO" id="GO:0015112">
    <property type="term" value="F:nitrate transmembrane transporter activity"/>
    <property type="evidence" value="ECO:0007669"/>
    <property type="project" value="InterPro"/>
</dbReference>
<dbReference type="PROSITE" id="PS50850">
    <property type="entry name" value="MFS"/>
    <property type="match status" value="1"/>
</dbReference>
<feature type="transmembrane region" description="Helical" evidence="7">
    <location>
        <begin position="28"/>
        <end position="48"/>
    </location>
</feature>
<feature type="transmembrane region" description="Helical" evidence="7">
    <location>
        <begin position="369"/>
        <end position="392"/>
    </location>
</feature>
<dbReference type="InterPro" id="IPR020846">
    <property type="entry name" value="MFS_dom"/>
</dbReference>
<evidence type="ECO:0000256" key="5">
    <source>
        <dbReference type="ARBA" id="ARBA00023063"/>
    </source>
</evidence>
<evidence type="ECO:0000256" key="3">
    <source>
        <dbReference type="ARBA" id="ARBA00022692"/>
    </source>
</evidence>
<keyword evidence="4 7" id="KW-1133">Transmembrane helix</keyword>
<dbReference type="Gene3D" id="1.20.1250.20">
    <property type="entry name" value="MFS general substrate transporter like domains"/>
    <property type="match status" value="2"/>
</dbReference>
<dbReference type="SUPFAM" id="SSF103473">
    <property type="entry name" value="MFS general substrate transporter"/>
    <property type="match status" value="1"/>
</dbReference>
<keyword evidence="10" id="KW-1185">Reference proteome</keyword>
<reference evidence="10" key="1">
    <citation type="submission" date="2018-03" db="EMBL/GenBank/DDBJ databases">
        <authorList>
            <person name="Rodrigo-Torres L."/>
            <person name="Arahal R. D."/>
            <person name="Lucena T."/>
        </authorList>
    </citation>
    <scope>NUCLEOTIDE SEQUENCE [LARGE SCALE GENOMIC DNA]</scope>
    <source>
        <strain evidence="10">CECT 8811</strain>
    </source>
</reference>
<name>A0A2R8AMS1_9RHOB</name>
<dbReference type="EMBL" id="OMOI01000001">
    <property type="protein sequence ID" value="SPF77159.1"/>
    <property type="molecule type" value="Genomic_DNA"/>
</dbReference>
<feature type="transmembrane region" description="Helical" evidence="7">
    <location>
        <begin position="184"/>
        <end position="205"/>
    </location>
</feature>
<sequence>MDIQNKATSLWSNFFNVRMVQIRTFHMTWFAFFSCFFAWFGIAPLMIIVRDELGFTKSQVGWTIIASVAMTIVGRFFIGWLCDRIGPRLAYTWLLILGAFPVAGIGLADSFESFLLFRLMIGFIGASFVITQYHTSVMFAPNVVGTANATSAGWGNLGGGVTQFAMPLIFSIFITLGFTDAASWRFSMVVVGCVIFVVGIAYFFLTQDAPDGNFKELREKGQLEKKEKVTGTYFKAMADYRVWVLFFIYAACFGIELTVNNVAALYFYDYFDGITLVTAGLIAASFGLMNIFARTLGGIFGDNFASLWGLRGRSYWLFIVLLGEGLALMLFSRMDVLFLAIPMLIIFSLFTQMSEGATYSVVPFVNKKALGAVAGIVGAGGNAGAVAAGFLFKSEMPWNNAFLVIGIMVCCASVLALFVRFSPEKEAEEKALFEKAQLEGLELRAARAVNAVNNSRSVVDEYNRTHAEKI</sequence>
<dbReference type="Pfam" id="PF07690">
    <property type="entry name" value="MFS_1"/>
    <property type="match status" value="1"/>
</dbReference>
<comment type="subcellular location">
    <subcellularLocation>
        <location evidence="1">Membrane</location>
        <topology evidence="1">Multi-pass membrane protein</topology>
    </subcellularLocation>
</comment>
<dbReference type="InterPro" id="IPR011701">
    <property type="entry name" value="MFS"/>
</dbReference>